<comment type="similarity">
    <text evidence="1">Belongs to the TRAFAC class dynamin-like GTPase superfamily. IRG family.</text>
</comment>
<dbReference type="GO" id="GO:0016787">
    <property type="term" value="F:hydrolase activity"/>
    <property type="evidence" value="ECO:0007669"/>
    <property type="project" value="UniProtKB-KW"/>
</dbReference>
<proteinExistence type="inferred from homology"/>
<dbReference type="Gene3D" id="3.40.50.300">
    <property type="entry name" value="P-loop containing nucleotide triphosphate hydrolases"/>
    <property type="match status" value="1"/>
</dbReference>
<dbReference type="GO" id="GO:0005525">
    <property type="term" value="F:GTP binding"/>
    <property type="evidence" value="ECO:0007669"/>
    <property type="project" value="UniProtKB-KW"/>
</dbReference>
<protein>
    <recommendedName>
        <fullName evidence="6">IRG-type G domain-containing protein</fullName>
    </recommendedName>
</protein>
<dbReference type="InterPro" id="IPR030385">
    <property type="entry name" value="G_IRG_dom"/>
</dbReference>
<dbReference type="AlphaFoldDB" id="A0A8H7U4I3"/>
<evidence type="ECO:0000256" key="3">
    <source>
        <dbReference type="ARBA" id="ARBA00022801"/>
    </source>
</evidence>
<organism evidence="7 8">
    <name type="scientific">Rhodonia placenta</name>
    <dbReference type="NCBI Taxonomy" id="104341"/>
    <lineage>
        <taxon>Eukaryota</taxon>
        <taxon>Fungi</taxon>
        <taxon>Dikarya</taxon>
        <taxon>Basidiomycota</taxon>
        <taxon>Agaricomycotina</taxon>
        <taxon>Agaricomycetes</taxon>
        <taxon>Polyporales</taxon>
        <taxon>Adustoporiaceae</taxon>
        <taxon>Rhodonia</taxon>
    </lineage>
</organism>
<accession>A0A8H7U4I3</accession>
<keyword evidence="2" id="KW-0547">Nucleotide-binding</keyword>
<evidence type="ECO:0000259" key="6">
    <source>
        <dbReference type="PROSITE" id="PS51716"/>
    </source>
</evidence>
<gene>
    <name evidence="7" type="ORF">IEO21_02375</name>
</gene>
<name>A0A8H7U4I3_9APHY</name>
<evidence type="ECO:0000313" key="7">
    <source>
        <dbReference type="EMBL" id="KAF9818961.1"/>
    </source>
</evidence>
<dbReference type="SUPFAM" id="SSF52540">
    <property type="entry name" value="P-loop containing nucleoside triphosphate hydrolases"/>
    <property type="match status" value="1"/>
</dbReference>
<dbReference type="PANTHER" id="PTHR32341:SF10">
    <property type="entry name" value="INTERFERON-INDUCIBLE GTPASE 5"/>
    <property type="match status" value="1"/>
</dbReference>
<evidence type="ECO:0000256" key="1">
    <source>
        <dbReference type="ARBA" id="ARBA00005429"/>
    </source>
</evidence>
<keyword evidence="3" id="KW-0378">Hydrolase</keyword>
<reference evidence="7" key="1">
    <citation type="submission" date="2020-11" db="EMBL/GenBank/DDBJ databases">
        <authorList>
            <person name="Koelle M."/>
            <person name="Horta M.A.C."/>
            <person name="Nowrousian M."/>
            <person name="Ohm R.A."/>
            <person name="Benz P."/>
            <person name="Pilgard A."/>
        </authorList>
    </citation>
    <scope>NUCLEOTIDE SEQUENCE</scope>
    <source>
        <strain evidence="7">FPRL280</strain>
    </source>
</reference>
<dbReference type="Proteomes" id="UP000639403">
    <property type="component" value="Unassembled WGS sequence"/>
</dbReference>
<feature type="region of interest" description="Disordered" evidence="5">
    <location>
        <begin position="26"/>
        <end position="188"/>
    </location>
</feature>
<dbReference type="InterPro" id="IPR007743">
    <property type="entry name" value="Immunity-related_GTPase-like"/>
</dbReference>
<evidence type="ECO:0000256" key="5">
    <source>
        <dbReference type="SAM" id="MobiDB-lite"/>
    </source>
</evidence>
<feature type="compositionally biased region" description="Basic and acidic residues" evidence="5">
    <location>
        <begin position="26"/>
        <end position="69"/>
    </location>
</feature>
<dbReference type="GO" id="GO:0016020">
    <property type="term" value="C:membrane"/>
    <property type="evidence" value="ECO:0007669"/>
    <property type="project" value="InterPro"/>
</dbReference>
<dbReference type="InterPro" id="IPR051515">
    <property type="entry name" value="IRG"/>
</dbReference>
<feature type="compositionally biased region" description="Basic and acidic residues" evidence="5">
    <location>
        <begin position="77"/>
        <end position="105"/>
    </location>
</feature>
<dbReference type="EMBL" id="JADOXO010000023">
    <property type="protein sequence ID" value="KAF9818961.1"/>
    <property type="molecule type" value="Genomic_DNA"/>
</dbReference>
<dbReference type="InterPro" id="IPR027417">
    <property type="entry name" value="P-loop_NTPase"/>
</dbReference>
<feature type="compositionally biased region" description="Basic and acidic residues" evidence="5">
    <location>
        <begin position="112"/>
        <end position="175"/>
    </location>
</feature>
<evidence type="ECO:0000256" key="2">
    <source>
        <dbReference type="ARBA" id="ARBA00022741"/>
    </source>
</evidence>
<comment type="caution">
    <text evidence="7">The sequence shown here is derived from an EMBL/GenBank/DDBJ whole genome shotgun (WGS) entry which is preliminary data.</text>
</comment>
<evidence type="ECO:0000313" key="8">
    <source>
        <dbReference type="Proteomes" id="UP000639403"/>
    </source>
</evidence>
<feature type="domain" description="IRG-type G" evidence="6">
    <location>
        <begin position="235"/>
        <end position="442"/>
    </location>
</feature>
<dbReference type="PROSITE" id="PS51716">
    <property type="entry name" value="G_IRG"/>
    <property type="match status" value="1"/>
</dbReference>
<keyword evidence="4" id="KW-0342">GTP-binding</keyword>
<dbReference type="PANTHER" id="PTHR32341">
    <property type="entry name" value="INTERFERON-INDUCIBLE GTPASE"/>
    <property type="match status" value="1"/>
</dbReference>
<evidence type="ECO:0000256" key="4">
    <source>
        <dbReference type="ARBA" id="ARBA00023134"/>
    </source>
</evidence>
<dbReference type="Pfam" id="PF05049">
    <property type="entry name" value="IIGP"/>
    <property type="match status" value="1"/>
</dbReference>
<sequence length="453" mass="52383">MEESRQQAQEQLLKILEEQRSLREMHTNAAEEMRKAAEERTRAEAIQRQAEDAAREAEAARQRAEEANRLAEQQRLQAEEGRRAAEAQRQQAEENARRVEQERLQADQARVYAEDQARRADDDRRLADEQRRQAEEEKARADEAKAFAEEQRRAAEEQRIRSEAERVRADEEARSARLQQEQAEQARAEADRKAAEAQAAFEKAQQDLKEGIRPILTPTVQEFEETKRRVQYREGIFHFAVAGISGSGKSSIINAMRGMRNNDRGAFVARTGVTETTSDISRYPDPNTANPWVWYDIPGAGTLAIPDWVYFNAQGLYIFDCIIVLTDNRFTQTDEAIIRNCERFNIPTYIVRSKSRQHIQNVLNDLPLEDDEDEDDPRRSVRAREKYIRETRESIAKNLDRAELSSHPVYVIDKENLVQIAKGKKARDALDERELLDALIAEARKRRVRMVVR</sequence>
<reference evidence="7" key="2">
    <citation type="journal article" name="Front. Microbiol.">
        <title>Degradative Capacity of Two Strains of Rhodonia placenta: From Phenotype to Genotype.</title>
        <authorList>
            <person name="Kolle M."/>
            <person name="Horta M.A.C."/>
            <person name="Nowrousian M."/>
            <person name="Ohm R.A."/>
            <person name="Benz J.P."/>
            <person name="Pilgard A."/>
        </authorList>
    </citation>
    <scope>NUCLEOTIDE SEQUENCE</scope>
    <source>
        <strain evidence="7">FPRL280</strain>
    </source>
</reference>